<proteinExistence type="predicted"/>
<dbReference type="STRING" id="1245469.S58_16490"/>
<name>M4Z421_9BRAD</name>
<dbReference type="OrthoDB" id="8242622at2"/>
<dbReference type="eggNOG" id="ENOG5031HJX">
    <property type="taxonomic scope" value="Bacteria"/>
</dbReference>
<dbReference type="RefSeq" id="WP_015664786.1">
    <property type="nucleotide sequence ID" value="NC_020453.1"/>
</dbReference>
<accession>M4Z421</accession>
<evidence type="ECO:0000313" key="1">
    <source>
        <dbReference type="EMBL" id="BAM87657.1"/>
    </source>
</evidence>
<dbReference type="PATRIC" id="fig|1245469.3.peg.1684"/>
<dbReference type="EMBL" id="AP012603">
    <property type="protein sequence ID" value="BAM87657.1"/>
    <property type="molecule type" value="Genomic_DNA"/>
</dbReference>
<dbReference type="AlphaFoldDB" id="M4Z421"/>
<organism evidence="1 2">
    <name type="scientific">Bradyrhizobium oligotrophicum S58</name>
    <dbReference type="NCBI Taxonomy" id="1245469"/>
    <lineage>
        <taxon>Bacteria</taxon>
        <taxon>Pseudomonadati</taxon>
        <taxon>Pseudomonadota</taxon>
        <taxon>Alphaproteobacteria</taxon>
        <taxon>Hyphomicrobiales</taxon>
        <taxon>Nitrobacteraceae</taxon>
        <taxon>Bradyrhizobium</taxon>
    </lineage>
</organism>
<sequence length="79" mass="8817">MKLSDFAAVAELIKERAYLSSLASVTRGSRPRVRIESNDIRPDLTERMLPDMRLVFEQQIAVVDEKLAALGVTSNREAA</sequence>
<dbReference type="HOGENOM" id="CLU_2599128_0_0_5"/>
<evidence type="ECO:0000313" key="2">
    <source>
        <dbReference type="Proteomes" id="UP000011841"/>
    </source>
</evidence>
<dbReference type="KEGG" id="aol:S58_16490"/>
<keyword evidence="2" id="KW-1185">Reference proteome</keyword>
<dbReference type="Proteomes" id="UP000011841">
    <property type="component" value="Chromosome"/>
</dbReference>
<reference evidence="1 2" key="1">
    <citation type="journal article" date="2013" name="Appl. Environ. Microbiol.">
        <title>Genome analysis suggests that the soil oligotrophic bacterium Agromonas oligotrophica (Bradyrhizobium oligotrophicum) is a nitrogen-fixing symbiont of Aeschynomene indica.</title>
        <authorList>
            <person name="Okubo T."/>
            <person name="Fukushima S."/>
            <person name="Itakura M."/>
            <person name="Oshima K."/>
            <person name="Longtonglang A."/>
            <person name="Teaumroong N."/>
            <person name="Mitsui H."/>
            <person name="Hattori M."/>
            <person name="Hattori R."/>
            <person name="Hattori T."/>
            <person name="Minamisawa K."/>
        </authorList>
    </citation>
    <scope>NUCLEOTIDE SEQUENCE [LARGE SCALE GENOMIC DNA]</scope>
    <source>
        <strain evidence="1 2">S58</strain>
    </source>
</reference>
<protein>
    <submittedName>
        <fullName evidence="1">Uncharacterized protein</fullName>
    </submittedName>
</protein>
<dbReference type="GeneID" id="301815584"/>
<gene>
    <name evidence="1" type="ORF">S58_16490</name>
</gene>